<evidence type="ECO:0000256" key="3">
    <source>
        <dbReference type="ARBA" id="ARBA00022475"/>
    </source>
</evidence>
<dbReference type="PANTHER" id="PTHR43744">
    <property type="entry name" value="ABC TRANSPORTER PERMEASE PROTEIN MG189-RELATED-RELATED"/>
    <property type="match status" value="1"/>
</dbReference>
<evidence type="ECO:0000256" key="6">
    <source>
        <dbReference type="ARBA" id="ARBA00023136"/>
    </source>
</evidence>
<keyword evidence="3" id="KW-1003">Cell membrane</keyword>
<evidence type="ECO:0000256" key="7">
    <source>
        <dbReference type="RuleBase" id="RU363032"/>
    </source>
</evidence>
<dbReference type="Pfam" id="PF00528">
    <property type="entry name" value="BPD_transp_1"/>
    <property type="match status" value="1"/>
</dbReference>
<dbReference type="InterPro" id="IPR035906">
    <property type="entry name" value="MetI-like_sf"/>
</dbReference>
<evidence type="ECO:0000313" key="9">
    <source>
        <dbReference type="EMBL" id="SKC43635.1"/>
    </source>
</evidence>
<dbReference type="PANTHER" id="PTHR43744:SF12">
    <property type="entry name" value="ABC TRANSPORTER PERMEASE PROTEIN MG189-RELATED"/>
    <property type="match status" value="1"/>
</dbReference>
<comment type="caution">
    <text evidence="9">The sequence shown here is derived from an EMBL/GenBank/DDBJ whole genome shotgun (WGS) entry which is preliminary data.</text>
</comment>
<comment type="subcellular location">
    <subcellularLocation>
        <location evidence="1 7">Cell membrane</location>
        <topology evidence="1 7">Multi-pass membrane protein</topology>
    </subcellularLocation>
</comment>
<name>A0ABY1LI36_9MICO</name>
<gene>
    <name evidence="9" type="ORF">SAMN06295973_0907</name>
</gene>
<evidence type="ECO:0000256" key="2">
    <source>
        <dbReference type="ARBA" id="ARBA00022448"/>
    </source>
</evidence>
<evidence type="ECO:0000256" key="4">
    <source>
        <dbReference type="ARBA" id="ARBA00022692"/>
    </source>
</evidence>
<comment type="similarity">
    <text evidence="7">Belongs to the binding-protein-dependent transport system permease family.</text>
</comment>
<sequence length="320" mass="35791">MSTSATTRASSTVPSQAEVAIAEVTDAITPPVLPGAGGKRTRVRRHGPISPLRRVLIYVMLAALTAIIFVPFFWMVSSSLKQNNEVFSIPVQWIPTEFVWQNYVDIWTRIPMLTYLKNSLFLSVTITILQVLTGSFAAYGFSKMHFKGRDVLFVAYIATIAVPWQAYMIPQYIMMQNAGLVNTHLSIILLQAFGAFGVFLMRQYYLTIPDELSEAARIDGLNEYAIWWRIILPLTKPALASLALLTFVSTWNDYMGPFIYLTSNDLWTVQLGLRSFVGQYDAEYALIMAGSVVSVIPIVLIFLLGQRYFIQGIATSGMKG</sequence>
<dbReference type="PROSITE" id="PS50928">
    <property type="entry name" value="ABC_TM1"/>
    <property type="match status" value="1"/>
</dbReference>
<dbReference type="RefSeq" id="WP_079704907.1">
    <property type="nucleotide sequence ID" value="NZ_FUZO01000001.1"/>
</dbReference>
<feature type="transmembrane region" description="Helical" evidence="7">
    <location>
        <begin position="120"/>
        <end position="141"/>
    </location>
</feature>
<keyword evidence="4 7" id="KW-0812">Transmembrane</keyword>
<proteinExistence type="inferred from homology"/>
<feature type="transmembrane region" description="Helical" evidence="7">
    <location>
        <begin position="185"/>
        <end position="205"/>
    </location>
</feature>
<keyword evidence="10" id="KW-1185">Reference proteome</keyword>
<evidence type="ECO:0000256" key="5">
    <source>
        <dbReference type="ARBA" id="ARBA00022989"/>
    </source>
</evidence>
<dbReference type="Gene3D" id="1.10.3720.10">
    <property type="entry name" value="MetI-like"/>
    <property type="match status" value="1"/>
</dbReference>
<evidence type="ECO:0000313" key="10">
    <source>
        <dbReference type="Proteomes" id="UP000190827"/>
    </source>
</evidence>
<dbReference type="EMBL" id="FUZO01000001">
    <property type="protein sequence ID" value="SKC43635.1"/>
    <property type="molecule type" value="Genomic_DNA"/>
</dbReference>
<dbReference type="CDD" id="cd06261">
    <property type="entry name" value="TM_PBP2"/>
    <property type="match status" value="1"/>
</dbReference>
<keyword evidence="2 7" id="KW-0813">Transport</keyword>
<keyword evidence="6 7" id="KW-0472">Membrane</keyword>
<feature type="transmembrane region" description="Helical" evidence="7">
    <location>
        <begin position="55"/>
        <end position="76"/>
    </location>
</feature>
<feature type="domain" description="ABC transmembrane type-1" evidence="8">
    <location>
        <begin position="116"/>
        <end position="305"/>
    </location>
</feature>
<protein>
    <submittedName>
        <fullName evidence="9">Carbohydrate ABC transporter membrane protein 2, CUT1 family</fullName>
    </submittedName>
</protein>
<reference evidence="9 10" key="1">
    <citation type="submission" date="2017-02" db="EMBL/GenBank/DDBJ databases">
        <authorList>
            <person name="Varghese N."/>
            <person name="Submissions S."/>
        </authorList>
    </citation>
    <scope>NUCLEOTIDE SEQUENCE [LARGE SCALE GENOMIC DNA]</scope>
    <source>
        <strain evidence="9 10">VKM Ac-1787</strain>
    </source>
</reference>
<feature type="transmembrane region" description="Helical" evidence="7">
    <location>
        <begin position="226"/>
        <end position="248"/>
    </location>
</feature>
<dbReference type="Proteomes" id="UP000190827">
    <property type="component" value="Unassembled WGS sequence"/>
</dbReference>
<feature type="transmembrane region" description="Helical" evidence="7">
    <location>
        <begin position="153"/>
        <end position="173"/>
    </location>
</feature>
<organism evidence="9 10">
    <name type="scientific">Plantibacter cousiniae</name>
    <name type="common">nom. nud.</name>
    <dbReference type="NCBI Taxonomy" id="199709"/>
    <lineage>
        <taxon>Bacteria</taxon>
        <taxon>Bacillati</taxon>
        <taxon>Actinomycetota</taxon>
        <taxon>Actinomycetes</taxon>
        <taxon>Micrococcales</taxon>
        <taxon>Microbacteriaceae</taxon>
        <taxon>Plantibacter</taxon>
    </lineage>
</organism>
<evidence type="ECO:0000259" key="8">
    <source>
        <dbReference type="PROSITE" id="PS50928"/>
    </source>
</evidence>
<dbReference type="InterPro" id="IPR000515">
    <property type="entry name" value="MetI-like"/>
</dbReference>
<feature type="transmembrane region" description="Helical" evidence="7">
    <location>
        <begin position="284"/>
        <end position="304"/>
    </location>
</feature>
<evidence type="ECO:0000256" key="1">
    <source>
        <dbReference type="ARBA" id="ARBA00004651"/>
    </source>
</evidence>
<keyword evidence="5 7" id="KW-1133">Transmembrane helix</keyword>
<dbReference type="SUPFAM" id="SSF161098">
    <property type="entry name" value="MetI-like"/>
    <property type="match status" value="1"/>
</dbReference>
<accession>A0ABY1LI36</accession>